<dbReference type="Proteomes" id="UP000239757">
    <property type="component" value="Unassembled WGS sequence"/>
</dbReference>
<dbReference type="AlphaFoldDB" id="A0A2P5W600"/>
<evidence type="ECO:0000313" key="1">
    <source>
        <dbReference type="EMBL" id="PPR86513.1"/>
    </source>
</evidence>
<sequence>MALRQCRSHDLPGLPSTAMMNQTLGHWDESLIKERLGEEWHKELASRGFSILGGHDKYVWKHDKDLQKTLIIYSDYVLSLKHYGLVFHGRYGYTTPKQRNEVTFAGAHPNVQVILHKIHHQHHSYQLTHHQISPRSRNRSQQSTISVTHFYPQHPPSTLALQETAATIIVSLANNNPKTMIGTRTPCSPPFTAAR</sequence>
<reference evidence="1 2" key="1">
    <citation type="submission" date="2015-01" db="EMBL/GenBank/DDBJ databases">
        <title>Genome of allotetraploid Gossypium barbadense reveals genomic plasticity and fiber elongation in cotton evolution.</title>
        <authorList>
            <person name="Chen X."/>
            <person name="Liu X."/>
            <person name="Zhao B."/>
            <person name="Zheng H."/>
            <person name="Hu Y."/>
            <person name="Lu G."/>
            <person name="Yang C."/>
            <person name="Chen J."/>
            <person name="Shan C."/>
            <person name="Zhang L."/>
            <person name="Zhou Y."/>
            <person name="Wang L."/>
            <person name="Guo W."/>
            <person name="Bai Y."/>
            <person name="Ruan J."/>
            <person name="Shangguan X."/>
            <person name="Mao Y."/>
            <person name="Jiang J."/>
            <person name="Zhu Y."/>
            <person name="Lei J."/>
            <person name="Kang H."/>
            <person name="Chen S."/>
            <person name="He X."/>
            <person name="Wang R."/>
            <person name="Wang Y."/>
            <person name="Chen J."/>
            <person name="Wang L."/>
            <person name="Yu S."/>
            <person name="Wang B."/>
            <person name="Wei J."/>
            <person name="Song S."/>
            <person name="Lu X."/>
            <person name="Gao Z."/>
            <person name="Gu W."/>
            <person name="Deng X."/>
            <person name="Ma D."/>
            <person name="Wang S."/>
            <person name="Liang W."/>
            <person name="Fang L."/>
            <person name="Cai C."/>
            <person name="Zhu X."/>
            <person name="Zhou B."/>
            <person name="Zhang Y."/>
            <person name="Chen Z."/>
            <person name="Xu S."/>
            <person name="Zhu R."/>
            <person name="Wang S."/>
            <person name="Zhang T."/>
            <person name="Zhao G."/>
        </authorList>
    </citation>
    <scope>NUCLEOTIDE SEQUENCE [LARGE SCALE GENOMIC DNA]</scope>
    <source>
        <strain evidence="2">cv. Xinhai21</strain>
        <tissue evidence="1">Leaf</tissue>
    </source>
</reference>
<name>A0A2P5W600_GOSBA</name>
<evidence type="ECO:0000313" key="2">
    <source>
        <dbReference type="Proteomes" id="UP000239757"/>
    </source>
</evidence>
<proteinExistence type="predicted"/>
<protein>
    <submittedName>
        <fullName evidence="1">Uncharacterized protein</fullName>
    </submittedName>
</protein>
<accession>A0A2P5W600</accession>
<organism evidence="1 2">
    <name type="scientific">Gossypium barbadense</name>
    <name type="common">Sea Island cotton</name>
    <name type="synonym">Hibiscus barbadensis</name>
    <dbReference type="NCBI Taxonomy" id="3634"/>
    <lineage>
        <taxon>Eukaryota</taxon>
        <taxon>Viridiplantae</taxon>
        <taxon>Streptophyta</taxon>
        <taxon>Embryophyta</taxon>
        <taxon>Tracheophyta</taxon>
        <taxon>Spermatophyta</taxon>
        <taxon>Magnoliopsida</taxon>
        <taxon>eudicotyledons</taxon>
        <taxon>Gunneridae</taxon>
        <taxon>Pentapetalae</taxon>
        <taxon>rosids</taxon>
        <taxon>malvids</taxon>
        <taxon>Malvales</taxon>
        <taxon>Malvaceae</taxon>
        <taxon>Malvoideae</taxon>
        <taxon>Gossypium</taxon>
    </lineage>
</organism>
<gene>
    <name evidence="1" type="ORF">GOBAR_AA34177</name>
</gene>
<dbReference type="EMBL" id="KZ668958">
    <property type="protein sequence ID" value="PPR86513.1"/>
    <property type="molecule type" value="Genomic_DNA"/>
</dbReference>